<evidence type="ECO:0000313" key="1">
    <source>
        <dbReference type="EMBL" id="MBB5597606.1"/>
    </source>
</evidence>
<dbReference type="EMBL" id="JACHBL010000001">
    <property type="protein sequence ID" value="MBB5597606.1"/>
    <property type="molecule type" value="Genomic_DNA"/>
</dbReference>
<proteinExistence type="predicted"/>
<dbReference type="Proteomes" id="UP000523863">
    <property type="component" value="Unassembled WGS sequence"/>
</dbReference>
<gene>
    <name evidence="1" type="ORF">BKA12_000686</name>
</gene>
<comment type="caution">
    <text evidence="1">The sequence shown here is derived from an EMBL/GenBank/DDBJ whole genome shotgun (WGS) entry which is preliminary data.</text>
</comment>
<dbReference type="AlphaFoldDB" id="A0A7W9DB10"/>
<organism evidence="1 2">
    <name type="scientific">Neomicrococcus lactis</name>
    <dbReference type="NCBI Taxonomy" id="732241"/>
    <lineage>
        <taxon>Bacteria</taxon>
        <taxon>Bacillati</taxon>
        <taxon>Actinomycetota</taxon>
        <taxon>Actinomycetes</taxon>
        <taxon>Micrococcales</taxon>
        <taxon>Micrococcaceae</taxon>
        <taxon>Neomicrococcus</taxon>
    </lineage>
</organism>
<keyword evidence="2" id="KW-1185">Reference proteome</keyword>
<sequence>MEWFVRNAEGKNSRPGLCTEALLYATDGHLGKYNTPRRAASNAVAPRFRRSHLVEHYFASSLAGTPVPNTCGCGPD</sequence>
<reference evidence="1 2" key="1">
    <citation type="submission" date="2020-08" db="EMBL/GenBank/DDBJ databases">
        <title>Sequencing the genomes of 1000 actinobacteria strains.</title>
        <authorList>
            <person name="Klenk H.-P."/>
        </authorList>
    </citation>
    <scope>NUCLEOTIDE SEQUENCE [LARGE SCALE GENOMIC DNA]</scope>
    <source>
        <strain evidence="1 2">DSM 23694</strain>
    </source>
</reference>
<accession>A0A7W9DB10</accession>
<name>A0A7W9DB10_9MICC</name>
<evidence type="ECO:0000313" key="2">
    <source>
        <dbReference type="Proteomes" id="UP000523863"/>
    </source>
</evidence>
<protein>
    <submittedName>
        <fullName evidence="1">Uncharacterized protein</fullName>
    </submittedName>
</protein>